<feature type="signal peptide" evidence="1">
    <location>
        <begin position="1"/>
        <end position="21"/>
    </location>
</feature>
<evidence type="ECO:0000256" key="1">
    <source>
        <dbReference type="SAM" id="SignalP"/>
    </source>
</evidence>
<evidence type="ECO:0000313" key="2">
    <source>
        <dbReference type="EMBL" id="BDR59870.1"/>
    </source>
</evidence>
<keyword evidence="1" id="KW-0732">Signal</keyword>
<dbReference type="RefSeq" id="WP_317637592.1">
    <property type="nucleotide sequence ID" value="NZ_AP026803.1"/>
</dbReference>
<proteinExistence type="predicted"/>
<name>A0ABM8BF51_9LACO</name>
<accession>A0ABM8BF51</accession>
<feature type="chain" id="PRO_5045551908" description="DUF1002 domain-containing protein" evidence="1">
    <location>
        <begin position="22"/>
        <end position="321"/>
    </location>
</feature>
<evidence type="ECO:0008006" key="4">
    <source>
        <dbReference type="Google" id="ProtNLM"/>
    </source>
</evidence>
<sequence length="321" mass="34320">MKRNKVILVLLAVLFSATALTLSGQTSKADDLPIVCLGTSLTAGQKSGTVQTLAASLNGDSYQTTTITGADLVKYLNPSGANFTTTSGVWSSAMIQKTAAGSGINVQILNYQSHNNITTITANQYKNAALTAGITDANIYVTSAVPIDGSGALASVYAAYGKTGEHLNQDQVNAAQDEMGALSKITKENQDKDGYSDAQLNNAVAGAKQDMGKIGNNISNSQIQTIVNNQININHLGDVITTNQKQEIVNFMIEIRDSGALKDHRFKDQAATLSKNIEKNAKDIFAKINTTENRNWFQQAWHNITDFFSHLFGGSAVIRIG</sequence>
<reference evidence="2 3" key="1">
    <citation type="journal article" date="2023" name="Microbiol. Spectr.">
        <title>Symbiosis of Carpenter Bees with Uncharacterized Lactic Acid Bacteria Showing NAD Auxotrophy.</title>
        <authorList>
            <person name="Kawasaki S."/>
            <person name="Ozawa K."/>
            <person name="Mori T."/>
            <person name="Yamamoto A."/>
            <person name="Ito M."/>
            <person name="Ohkuma M."/>
            <person name="Sakamoto M."/>
            <person name="Matsutani M."/>
        </authorList>
    </citation>
    <scope>NUCLEOTIDE SEQUENCE [LARGE SCALE GENOMIC DNA]</scope>
    <source>
        <strain evidence="2 3">Kim32-2</strain>
    </source>
</reference>
<evidence type="ECO:0000313" key="3">
    <source>
        <dbReference type="Proteomes" id="UP001321741"/>
    </source>
</evidence>
<gene>
    <name evidence="2" type="ORF">KIM322_01310</name>
</gene>
<dbReference type="EMBL" id="AP026803">
    <property type="protein sequence ID" value="BDR59870.1"/>
    <property type="molecule type" value="Genomic_DNA"/>
</dbReference>
<protein>
    <recommendedName>
        <fullName evidence="4">DUF1002 domain-containing protein</fullName>
    </recommendedName>
</protein>
<dbReference type="Proteomes" id="UP001321741">
    <property type="component" value="Chromosome"/>
</dbReference>
<dbReference type="Pfam" id="PF06207">
    <property type="entry name" value="DUF1002"/>
    <property type="match status" value="1"/>
</dbReference>
<keyword evidence="3" id="KW-1185">Reference proteome</keyword>
<dbReference type="InterPro" id="IPR009343">
    <property type="entry name" value="DUF1002"/>
</dbReference>
<organism evidence="2 3">
    <name type="scientific">Lactobacillus xylocopicola</name>
    <dbReference type="NCBI Taxonomy" id="2976676"/>
    <lineage>
        <taxon>Bacteria</taxon>
        <taxon>Bacillati</taxon>
        <taxon>Bacillota</taxon>
        <taxon>Bacilli</taxon>
        <taxon>Lactobacillales</taxon>
        <taxon>Lactobacillaceae</taxon>
        <taxon>Lactobacillus</taxon>
    </lineage>
</organism>